<keyword evidence="1 3" id="KW-0479">Metal-binding</keyword>
<proteinExistence type="predicted"/>
<accession>A0AAV5T3T0</accession>
<dbReference type="PANTHER" id="PTHR16450">
    <property type="entry name" value="RING FINGER PROTEIN 186"/>
    <property type="match status" value="1"/>
</dbReference>
<evidence type="ECO:0000256" key="3">
    <source>
        <dbReference type="PROSITE-ProRule" id="PRU00175"/>
    </source>
</evidence>
<keyword evidence="1 3" id="KW-0863">Zinc-finger</keyword>
<reference evidence="5" key="1">
    <citation type="submission" date="2023-10" db="EMBL/GenBank/DDBJ databases">
        <title>Genome assembly of Pristionchus species.</title>
        <authorList>
            <person name="Yoshida K."/>
            <person name="Sommer R.J."/>
        </authorList>
    </citation>
    <scope>NUCLEOTIDE SEQUENCE</scope>
    <source>
        <strain evidence="5">RS0144</strain>
    </source>
</reference>
<dbReference type="AlphaFoldDB" id="A0AAV5T3T0"/>
<dbReference type="Proteomes" id="UP001432027">
    <property type="component" value="Unassembled WGS sequence"/>
</dbReference>
<organism evidence="5 6">
    <name type="scientific">Pristionchus entomophagus</name>
    <dbReference type="NCBI Taxonomy" id="358040"/>
    <lineage>
        <taxon>Eukaryota</taxon>
        <taxon>Metazoa</taxon>
        <taxon>Ecdysozoa</taxon>
        <taxon>Nematoda</taxon>
        <taxon>Chromadorea</taxon>
        <taxon>Rhabditida</taxon>
        <taxon>Rhabditina</taxon>
        <taxon>Diplogasteromorpha</taxon>
        <taxon>Diplogasteroidea</taxon>
        <taxon>Neodiplogasteridae</taxon>
        <taxon>Pristionchus</taxon>
    </lineage>
</organism>
<keyword evidence="2" id="KW-0862">Zinc</keyword>
<sequence length="204" mass="22979">LSFHYCGMSCPGVYSTLRAIPLSTHLIPHGTTRILYISSSILLIMSPARSLFGQLIRKNSGRMMRLTKFSQSMKYSRDLPSLQSTLISSRRISKRETSSIARRLNCIEPSVMQSMKWNFRRNGRSASDASFSRACGVCFTEDSSQLAVLTSCGHLLCSACTIEMTSHLSDRIVCPFCRTFTGYVLLVEEKAKSEERTESEERHK</sequence>
<dbReference type="Pfam" id="PF14634">
    <property type="entry name" value="zf-RING_5"/>
    <property type="match status" value="1"/>
</dbReference>
<dbReference type="GO" id="GO:0008270">
    <property type="term" value="F:zinc ion binding"/>
    <property type="evidence" value="ECO:0007669"/>
    <property type="project" value="UniProtKB-KW"/>
</dbReference>
<dbReference type="SUPFAM" id="SSF57850">
    <property type="entry name" value="RING/U-box"/>
    <property type="match status" value="1"/>
</dbReference>
<feature type="non-terminal residue" evidence="5">
    <location>
        <position position="204"/>
    </location>
</feature>
<dbReference type="InterPro" id="IPR001841">
    <property type="entry name" value="Znf_RING"/>
</dbReference>
<dbReference type="SMART" id="SM00184">
    <property type="entry name" value="RING"/>
    <property type="match status" value="1"/>
</dbReference>
<evidence type="ECO:0000259" key="4">
    <source>
        <dbReference type="PROSITE" id="PS50089"/>
    </source>
</evidence>
<dbReference type="InterPro" id="IPR013083">
    <property type="entry name" value="Znf_RING/FYVE/PHD"/>
</dbReference>
<dbReference type="EMBL" id="BTSX01000003">
    <property type="protein sequence ID" value="GMS88853.1"/>
    <property type="molecule type" value="Genomic_DNA"/>
</dbReference>
<dbReference type="PROSITE" id="PS50089">
    <property type="entry name" value="ZF_RING_2"/>
    <property type="match status" value="1"/>
</dbReference>
<evidence type="ECO:0000256" key="2">
    <source>
        <dbReference type="ARBA" id="ARBA00022833"/>
    </source>
</evidence>
<comment type="caution">
    <text evidence="5">The sequence shown here is derived from an EMBL/GenBank/DDBJ whole genome shotgun (WGS) entry which is preliminary data.</text>
</comment>
<evidence type="ECO:0000313" key="5">
    <source>
        <dbReference type="EMBL" id="GMS88853.1"/>
    </source>
</evidence>
<keyword evidence="6" id="KW-1185">Reference proteome</keyword>
<feature type="non-terminal residue" evidence="5">
    <location>
        <position position="1"/>
    </location>
</feature>
<name>A0AAV5T3T0_9BILA</name>
<protein>
    <recommendedName>
        <fullName evidence="4">RING-type domain-containing protein</fullName>
    </recommendedName>
</protein>
<gene>
    <name evidence="5" type="ORF">PENTCL1PPCAC_11028</name>
</gene>
<dbReference type="Gene3D" id="3.30.40.10">
    <property type="entry name" value="Zinc/RING finger domain, C3HC4 (zinc finger)"/>
    <property type="match status" value="1"/>
</dbReference>
<feature type="domain" description="RING-type" evidence="4">
    <location>
        <begin position="135"/>
        <end position="178"/>
    </location>
</feature>
<evidence type="ECO:0000313" key="6">
    <source>
        <dbReference type="Proteomes" id="UP001432027"/>
    </source>
</evidence>
<dbReference type="PANTHER" id="PTHR16450:SF1">
    <property type="entry name" value="PROTEIN CBG12045"/>
    <property type="match status" value="1"/>
</dbReference>
<evidence type="ECO:0000256" key="1">
    <source>
        <dbReference type="ARBA" id="ARBA00022771"/>
    </source>
</evidence>